<protein>
    <recommendedName>
        <fullName evidence="2">ribonuclease H</fullName>
        <ecNumber evidence="2">3.1.26.4</ecNumber>
    </recommendedName>
</protein>
<dbReference type="Pfam" id="PF00078">
    <property type="entry name" value="RVT_1"/>
    <property type="match status" value="2"/>
</dbReference>
<feature type="compositionally biased region" description="Basic and acidic residues" evidence="8">
    <location>
        <begin position="287"/>
        <end position="296"/>
    </location>
</feature>
<keyword evidence="3" id="KW-0808">Transferase</keyword>
<evidence type="ECO:0000313" key="11">
    <source>
        <dbReference type="Ensembl" id="ENSCCRP00000106822.1"/>
    </source>
</evidence>
<feature type="domain" description="Reverse transcriptase" evidence="9">
    <location>
        <begin position="795"/>
        <end position="849"/>
    </location>
</feature>
<dbReference type="Gene3D" id="2.40.70.10">
    <property type="entry name" value="Acid Proteases"/>
    <property type="match status" value="1"/>
</dbReference>
<dbReference type="GeneTree" id="ENSGT01100000263500"/>
<dbReference type="InterPro" id="IPR050951">
    <property type="entry name" value="Retrovirus_Pol_polyprotein"/>
</dbReference>
<keyword evidence="5" id="KW-0540">Nuclease</keyword>
<dbReference type="Proteomes" id="UP001108240">
    <property type="component" value="Unplaced"/>
</dbReference>
<keyword evidence="6" id="KW-0255">Endonuclease</keyword>
<organism evidence="11 12">
    <name type="scientific">Cyprinus carpio carpio</name>
    <dbReference type="NCBI Taxonomy" id="630221"/>
    <lineage>
        <taxon>Eukaryota</taxon>
        <taxon>Metazoa</taxon>
        <taxon>Chordata</taxon>
        <taxon>Craniata</taxon>
        <taxon>Vertebrata</taxon>
        <taxon>Euteleostomi</taxon>
        <taxon>Actinopterygii</taxon>
        <taxon>Neopterygii</taxon>
        <taxon>Teleostei</taxon>
        <taxon>Ostariophysi</taxon>
        <taxon>Cypriniformes</taxon>
        <taxon>Cyprinidae</taxon>
        <taxon>Cyprininae</taxon>
        <taxon>Cyprinus</taxon>
    </lineage>
</organism>
<dbReference type="InterPro" id="IPR041577">
    <property type="entry name" value="RT_RNaseH_2"/>
</dbReference>
<dbReference type="InterPro" id="IPR021109">
    <property type="entry name" value="Peptidase_aspartic_dom_sf"/>
</dbReference>
<dbReference type="FunFam" id="3.10.20.370:FF:000001">
    <property type="entry name" value="Retrovirus-related Pol polyprotein from transposon 17.6-like protein"/>
    <property type="match status" value="1"/>
</dbReference>
<dbReference type="InterPro" id="IPR000477">
    <property type="entry name" value="RT_dom"/>
</dbReference>
<dbReference type="Gene3D" id="3.30.70.270">
    <property type="match status" value="3"/>
</dbReference>
<evidence type="ECO:0000256" key="4">
    <source>
        <dbReference type="ARBA" id="ARBA00022695"/>
    </source>
</evidence>
<reference evidence="11" key="1">
    <citation type="submission" date="2025-05" db="UniProtKB">
        <authorList>
            <consortium name="Ensembl"/>
        </authorList>
    </citation>
    <scope>IDENTIFICATION</scope>
</reference>
<evidence type="ECO:0000256" key="6">
    <source>
        <dbReference type="ARBA" id="ARBA00022759"/>
    </source>
</evidence>
<feature type="domain" description="Reverse transcriptase/retrotransposon-derived protein RNase H-like" evidence="10">
    <location>
        <begin position="942"/>
        <end position="1043"/>
    </location>
</feature>
<dbReference type="Ensembl" id="ENSCCRT00000146676.1">
    <property type="protein sequence ID" value="ENSCCRP00000106822.1"/>
    <property type="gene ID" value="ENSCCRG00000064410.1"/>
</dbReference>
<keyword evidence="6" id="KW-0378">Hydrolase</keyword>
<feature type="region of interest" description="Disordered" evidence="8">
    <location>
        <begin position="274"/>
        <end position="296"/>
    </location>
</feature>
<name>A0A9J7XGM7_CYPCA</name>
<dbReference type="FunFam" id="3.30.70.270:FF:000003">
    <property type="entry name" value="Transposon Ty3-G Gag-Pol polyprotein"/>
    <property type="match status" value="1"/>
</dbReference>
<keyword evidence="4" id="KW-0548">Nucleotidyltransferase</keyword>
<dbReference type="PANTHER" id="PTHR37984">
    <property type="entry name" value="PROTEIN CBG26694"/>
    <property type="match status" value="1"/>
</dbReference>
<dbReference type="Pfam" id="PF17919">
    <property type="entry name" value="RT_RNaseH_2"/>
    <property type="match status" value="1"/>
</dbReference>
<evidence type="ECO:0000256" key="7">
    <source>
        <dbReference type="ARBA" id="ARBA00023268"/>
    </source>
</evidence>
<comment type="similarity">
    <text evidence="1">Belongs to the beta type-B retroviral polymerase family. HERV class-II K(HML-2) pol subfamily.</text>
</comment>
<dbReference type="Gene3D" id="3.10.20.370">
    <property type="match status" value="1"/>
</dbReference>
<evidence type="ECO:0000256" key="2">
    <source>
        <dbReference type="ARBA" id="ARBA00012180"/>
    </source>
</evidence>
<dbReference type="InterPro" id="IPR043502">
    <property type="entry name" value="DNA/RNA_pol_sf"/>
</dbReference>
<dbReference type="PANTHER" id="PTHR37984:SF5">
    <property type="entry name" value="PROTEIN NYNRIN-LIKE"/>
    <property type="match status" value="1"/>
</dbReference>
<evidence type="ECO:0000256" key="3">
    <source>
        <dbReference type="ARBA" id="ARBA00022679"/>
    </source>
</evidence>
<dbReference type="EC" id="3.1.26.4" evidence="2"/>
<proteinExistence type="inferred from homology"/>
<evidence type="ECO:0000313" key="12">
    <source>
        <dbReference type="Proteomes" id="UP001108240"/>
    </source>
</evidence>
<evidence type="ECO:0000256" key="5">
    <source>
        <dbReference type="ARBA" id="ARBA00022722"/>
    </source>
</evidence>
<dbReference type="GO" id="GO:0004523">
    <property type="term" value="F:RNA-DNA hybrid ribonuclease activity"/>
    <property type="evidence" value="ECO:0007669"/>
    <property type="project" value="UniProtKB-EC"/>
</dbReference>
<dbReference type="SUPFAM" id="SSF56672">
    <property type="entry name" value="DNA/RNA polymerases"/>
    <property type="match status" value="1"/>
</dbReference>
<evidence type="ECO:0000259" key="10">
    <source>
        <dbReference type="Pfam" id="PF17919"/>
    </source>
</evidence>
<evidence type="ECO:0000259" key="9">
    <source>
        <dbReference type="Pfam" id="PF00078"/>
    </source>
</evidence>
<dbReference type="Ensembl" id="ENSCCRT00000115694.1">
    <property type="protein sequence ID" value="ENSCCRP00000173695.1"/>
    <property type="gene ID" value="ENSCCRG00000064410.1"/>
</dbReference>
<keyword evidence="12" id="KW-1185">Reference proteome</keyword>
<evidence type="ECO:0000256" key="8">
    <source>
        <dbReference type="SAM" id="MobiDB-lite"/>
    </source>
</evidence>
<dbReference type="Ensembl" id="ENSCCRT00000139500.1">
    <property type="protein sequence ID" value="ENSCCRP00000099017.1"/>
    <property type="gene ID" value="ENSCCRG00000064410.1"/>
</dbReference>
<sequence>MDYWIRLNNAIDIADECLKRQRRSVEDPGREVCMMFIKFCPDPILSNRLSFKAAEEWTTSEVQERIDAYQRELRMRTLTSSHTPQRHIVTHTQSAMSREPELSQPAPAEPQFQLPFSQGLVPPQATMFANASVQTPTSQLSPLAEQFVPNSPAVHLPQPSHAQSVPQHAQSPAFFQAPQSSHATTATAAAVGVNSMNALISLLDHLVVRQNVQAPAHEPSYAPMPFQRRSCRVCDDVRHSTLAHCRRENLCLACFAPGHWKKDCDKYGRKRVGQADASRGPAGGKLESPHLERGSVGDQHETLIGDEDLELLYVNACSAVPEGLQVVVQGSAEVPAFSELFYVQVVVNDKVELKGMVDSGSMACTMSEGAEALLKAAGVLLEEPESAERIVLVGCGGKQTRPKGVYDLTLSVYGVKCAVPVLLVPGQRDELIIGLNVLKHLARTMKSDENYWRLISAGGKKVQSDCDQFLDMLSCSTRWKSEDVPDKIGPLKLPHAVTLEPQHEHLVWGRQSSKVPMSPGSTVIVEPCGSRSSPRDVLVGRVITAMWADRWVPLKMMNLSPKPITLRRNAIIADVFPCLAVEDFNIQQGLCEIEGLEPESVIVSAATDADLKERLSNLGLSDLDIDSCQASFWAKKRLVELVGEYDDIFSRHSLDCGEAREFVHNIRLTDDRPFRMPYRRVPPAHYQQLRRVLSDMEERGIIRKSISEYASPLVMVWKKDGGLRICTDFRWLNARTLKDAHPLPHQADCLAALGGNAVFSTMDLTSGFYNVPMCEDHKKYTAFTTPVGLYEYNRMLCNLDDLLVFAPTEEEALNRLQVVFSKLRDNNLKLSPKKCHLLMWSVRFLGHVIDQSGVAVAVDPTKVDVICKMPKEALMEEDGRTPSVKRLKSFLGMVFFYQSFIPGCSAIAKPLFALTAGQKRRGQTGRSGGGAGMYRKLTAADWTPECEKAFQKLKTDLLNCAVLAHPDFSRPFILSVDASLDGLGAVLSQLPVGEDKARPIAFASKTLSKSQQRYPVHRLEFMALKWSVSEKFSHWLKGHDFTVWTDNNPLTHIMTKPKLDAYEQRWVAKLSSYNFDLKYIPGPKNVVADALSRDPFTTSVSRRLIQEPYGSLVQEAEGAEPEEVQQTFRLGVQHHQAVQQHEPPHDTAGSYSAAEVKAALASHSFWRSGVENRAWLCLGQHVQQLQPAGQCTLPSLTLRELEDKQLQDPTISSVLPFVVRRRRPSRRERHSMGPSSLALLKHWERLVIRNGVLYRETRDPVSRMKRFQLLLPASLRGDALKGVHD</sequence>
<dbReference type="CDD" id="cd01647">
    <property type="entry name" value="RT_LTR"/>
    <property type="match status" value="1"/>
</dbReference>
<dbReference type="InterPro" id="IPR043128">
    <property type="entry name" value="Rev_trsase/Diguanyl_cyclase"/>
</dbReference>
<accession>A0A9J7XGM7</accession>
<feature type="domain" description="Reverse transcriptase" evidence="9">
    <location>
        <begin position="718"/>
        <end position="789"/>
    </location>
</feature>
<dbReference type="Gene3D" id="3.10.10.10">
    <property type="entry name" value="HIV Type 1 Reverse Transcriptase, subunit A, domain 1"/>
    <property type="match status" value="1"/>
</dbReference>
<dbReference type="GO" id="GO:0016779">
    <property type="term" value="F:nucleotidyltransferase activity"/>
    <property type="evidence" value="ECO:0007669"/>
    <property type="project" value="UniProtKB-KW"/>
</dbReference>
<keyword evidence="7" id="KW-0511">Multifunctional enzyme</keyword>
<evidence type="ECO:0000256" key="1">
    <source>
        <dbReference type="ARBA" id="ARBA00010879"/>
    </source>
</evidence>
<dbReference type="CDD" id="cd09274">
    <property type="entry name" value="RNase_HI_RT_Ty3"/>
    <property type="match status" value="1"/>
</dbReference>